<organism evidence="5 6">
    <name type="scientific">Actinoplanes subglobosus</name>
    <dbReference type="NCBI Taxonomy" id="1547892"/>
    <lineage>
        <taxon>Bacteria</taxon>
        <taxon>Bacillati</taxon>
        <taxon>Actinomycetota</taxon>
        <taxon>Actinomycetes</taxon>
        <taxon>Micromonosporales</taxon>
        <taxon>Micromonosporaceae</taxon>
        <taxon>Actinoplanes</taxon>
    </lineage>
</organism>
<comment type="caution">
    <text evidence="5">The sequence shown here is derived from an EMBL/GenBank/DDBJ whole genome shotgun (WGS) entry which is preliminary data.</text>
</comment>
<dbReference type="PANTHER" id="PTHR48083:SF19">
    <property type="entry name" value="FLAVIN-DEPENDENT MONOOXYGENASE, OXYGENASE SUBUNIT HSAA"/>
    <property type="match status" value="1"/>
</dbReference>
<dbReference type="InterPro" id="IPR037069">
    <property type="entry name" value="AcylCoA_DH/ox_N_sf"/>
</dbReference>
<dbReference type="Pfam" id="PF08028">
    <property type="entry name" value="Acyl-CoA_dh_2"/>
    <property type="match status" value="1"/>
</dbReference>
<dbReference type="Gene3D" id="1.10.540.10">
    <property type="entry name" value="Acyl-CoA dehydrogenase/oxidase, N-terminal domain"/>
    <property type="match status" value="1"/>
</dbReference>
<dbReference type="Proteomes" id="UP001595867">
    <property type="component" value="Unassembled WGS sequence"/>
</dbReference>
<feature type="domain" description="Acyl-CoA dehydrogenase/oxidase N-terminal" evidence="3">
    <location>
        <begin position="21"/>
        <end position="101"/>
    </location>
</feature>
<dbReference type="SUPFAM" id="SSF56645">
    <property type="entry name" value="Acyl-CoA dehydrogenase NM domain-like"/>
    <property type="match status" value="1"/>
</dbReference>
<accession>A0ABV8IZ46</accession>
<dbReference type="Pfam" id="PF02771">
    <property type="entry name" value="Acyl-CoA_dh_N"/>
    <property type="match status" value="1"/>
</dbReference>
<keyword evidence="6" id="KW-1185">Reference proteome</keyword>
<dbReference type="InterPro" id="IPR050741">
    <property type="entry name" value="Acyl-CoA_dehydrogenase"/>
</dbReference>
<gene>
    <name evidence="5" type="ORF">ACFO0C_29060</name>
</gene>
<dbReference type="Gene3D" id="1.20.140.10">
    <property type="entry name" value="Butyryl-CoA Dehydrogenase, subunit A, domain 3"/>
    <property type="match status" value="1"/>
</dbReference>
<sequence>MRRPCPHVRRSTVETTRTPTQAELVRRVADLAPLLRSHADRADQDRRLADESVAALTEAGLFRMRVPLRYGGYESDAATMVAVATELGRADASAAWTTGVAWITTFMAGLFPDEVQDEVFATPDLRMCGTLSPSALAEPVDGGVTVNGRWGFVSGALHSQWQVLVAMMPTPDGRQLPIMALAPLADLGIVDDWHTSGLRASGSVTTVAENVFVPAARILPLPAVLQEQYASKQNADSEIFRGPLLPTASASSVGTAVGLARAAIDVFLERLPDRKITYTTYSSQGEAPLTHRQVADATLRADAAEFHAQRVARLLDTKNASGGQWTVLERARARADLGRACELALEAVRILRQASGGSSIYTSAPIQRIEHDVQAINLHALMHGDTNLELYGRVLCGLEPNTFYL</sequence>
<proteinExistence type="inferred from homology"/>
<dbReference type="RefSeq" id="WP_378069879.1">
    <property type="nucleotide sequence ID" value="NZ_JBHSBL010000019.1"/>
</dbReference>
<dbReference type="SUPFAM" id="SSF47203">
    <property type="entry name" value="Acyl-CoA dehydrogenase C-terminal domain-like"/>
    <property type="match status" value="1"/>
</dbReference>
<dbReference type="Gene3D" id="2.40.110.10">
    <property type="entry name" value="Butyryl-CoA Dehydrogenase, subunit A, domain 2"/>
    <property type="match status" value="1"/>
</dbReference>
<dbReference type="InterPro" id="IPR009100">
    <property type="entry name" value="AcylCoA_DH/oxidase_NM_dom_sf"/>
</dbReference>
<dbReference type="InterPro" id="IPR036250">
    <property type="entry name" value="AcylCo_DH-like_C"/>
</dbReference>
<evidence type="ECO:0000259" key="4">
    <source>
        <dbReference type="Pfam" id="PF08028"/>
    </source>
</evidence>
<dbReference type="InterPro" id="IPR013107">
    <property type="entry name" value="Acyl-CoA_DH_C"/>
</dbReference>
<dbReference type="PANTHER" id="PTHR48083">
    <property type="entry name" value="MEDIUM-CHAIN SPECIFIC ACYL-COA DEHYDROGENASE, MITOCHONDRIAL-RELATED"/>
    <property type="match status" value="1"/>
</dbReference>
<evidence type="ECO:0000313" key="5">
    <source>
        <dbReference type="EMBL" id="MFC4069001.1"/>
    </source>
</evidence>
<dbReference type="InterPro" id="IPR046373">
    <property type="entry name" value="Acyl-CoA_Oxase/DH_mid-dom_sf"/>
</dbReference>
<dbReference type="EMBL" id="JBHSBL010000019">
    <property type="protein sequence ID" value="MFC4069001.1"/>
    <property type="molecule type" value="Genomic_DNA"/>
</dbReference>
<keyword evidence="1" id="KW-0560">Oxidoreductase</keyword>
<reference evidence="6" key="1">
    <citation type="journal article" date="2019" name="Int. J. Syst. Evol. Microbiol.">
        <title>The Global Catalogue of Microorganisms (GCM) 10K type strain sequencing project: providing services to taxonomists for standard genome sequencing and annotation.</title>
        <authorList>
            <consortium name="The Broad Institute Genomics Platform"/>
            <consortium name="The Broad Institute Genome Sequencing Center for Infectious Disease"/>
            <person name="Wu L."/>
            <person name="Ma J."/>
        </authorList>
    </citation>
    <scope>NUCLEOTIDE SEQUENCE [LARGE SCALE GENOMIC DNA]</scope>
    <source>
        <strain evidence="6">TBRC 5832</strain>
    </source>
</reference>
<evidence type="ECO:0000256" key="1">
    <source>
        <dbReference type="ARBA" id="ARBA00023002"/>
    </source>
</evidence>
<name>A0ABV8IZ46_9ACTN</name>
<dbReference type="PIRSF" id="PIRSF016578">
    <property type="entry name" value="HsaA"/>
    <property type="match status" value="1"/>
</dbReference>
<evidence type="ECO:0000256" key="2">
    <source>
        <dbReference type="ARBA" id="ARBA00049661"/>
    </source>
</evidence>
<protein>
    <submittedName>
        <fullName evidence="5">Acyl-CoA dehydrogenase family protein</fullName>
    </submittedName>
</protein>
<evidence type="ECO:0000313" key="6">
    <source>
        <dbReference type="Proteomes" id="UP001595867"/>
    </source>
</evidence>
<evidence type="ECO:0000259" key="3">
    <source>
        <dbReference type="Pfam" id="PF02771"/>
    </source>
</evidence>
<dbReference type="InterPro" id="IPR013786">
    <property type="entry name" value="AcylCoA_DH/ox_N"/>
</dbReference>
<feature type="domain" description="Acyl-CoA dehydrogenase C-terminal" evidence="4">
    <location>
        <begin position="254"/>
        <end position="382"/>
    </location>
</feature>
<comment type="similarity">
    <text evidence="2">Belongs to the HpaH/HsaA monooxygenase family.</text>
</comment>